<dbReference type="PANTHER" id="PTHR24096:SF149">
    <property type="entry name" value="AMP-BINDING DOMAIN-CONTAINING PROTEIN-RELATED"/>
    <property type="match status" value="1"/>
</dbReference>
<dbReference type="Pfam" id="PF13193">
    <property type="entry name" value="AMP-binding_C"/>
    <property type="match status" value="1"/>
</dbReference>
<gene>
    <name evidence="4" type="ORF">EHS25_005551</name>
</gene>
<dbReference type="GO" id="GO:0016405">
    <property type="term" value="F:CoA-ligase activity"/>
    <property type="evidence" value="ECO:0007669"/>
    <property type="project" value="TreeGrafter"/>
</dbReference>
<evidence type="ECO:0000256" key="1">
    <source>
        <dbReference type="ARBA" id="ARBA00006432"/>
    </source>
</evidence>
<sequence length="136" mass="15245">MSLTYGNSSVDRVKELIKYKGFQIPPAELEALLLIHPKIADAAVIDIYSREQATELPRAYVVPLSPVFDDKHGDFADEVMRWVAQKVSDHKRLRGGVVLIRAIPKSPSGKILRKELRALAKTEREDAVKSTRPAKL</sequence>
<dbReference type="OrthoDB" id="1898221at2759"/>
<dbReference type="PANTHER" id="PTHR24096">
    <property type="entry name" value="LONG-CHAIN-FATTY-ACID--COA LIGASE"/>
    <property type="match status" value="1"/>
</dbReference>
<comment type="caution">
    <text evidence="4">The sequence shown here is derived from an EMBL/GenBank/DDBJ whole genome shotgun (WGS) entry which is preliminary data.</text>
</comment>
<organism evidence="4 5">
    <name type="scientific">Saitozyma podzolica</name>
    <dbReference type="NCBI Taxonomy" id="1890683"/>
    <lineage>
        <taxon>Eukaryota</taxon>
        <taxon>Fungi</taxon>
        <taxon>Dikarya</taxon>
        <taxon>Basidiomycota</taxon>
        <taxon>Agaricomycotina</taxon>
        <taxon>Tremellomycetes</taxon>
        <taxon>Tremellales</taxon>
        <taxon>Trimorphomycetaceae</taxon>
        <taxon>Saitozyma</taxon>
    </lineage>
</organism>
<name>A0A427XXY5_9TREE</name>
<reference evidence="4 5" key="1">
    <citation type="submission" date="2018-11" db="EMBL/GenBank/DDBJ databases">
        <title>Genome sequence of Saitozyma podzolica DSM 27192.</title>
        <authorList>
            <person name="Aliyu H."/>
            <person name="Gorte O."/>
            <person name="Ochsenreither K."/>
        </authorList>
    </citation>
    <scope>NUCLEOTIDE SEQUENCE [LARGE SCALE GENOMIC DNA]</scope>
    <source>
        <strain evidence="4 5">DSM 27192</strain>
    </source>
</reference>
<dbReference type="SUPFAM" id="SSF56801">
    <property type="entry name" value="Acetyl-CoA synthetase-like"/>
    <property type="match status" value="1"/>
</dbReference>
<dbReference type="STRING" id="1890683.A0A427XXY5"/>
<evidence type="ECO:0000259" key="3">
    <source>
        <dbReference type="Pfam" id="PF13193"/>
    </source>
</evidence>
<keyword evidence="2" id="KW-0436">Ligase</keyword>
<dbReference type="InterPro" id="IPR025110">
    <property type="entry name" value="AMP-bd_C"/>
</dbReference>
<dbReference type="EMBL" id="RSCD01000024">
    <property type="protein sequence ID" value="RSH83647.1"/>
    <property type="molecule type" value="Genomic_DNA"/>
</dbReference>
<dbReference type="Proteomes" id="UP000279259">
    <property type="component" value="Unassembled WGS sequence"/>
</dbReference>
<proteinExistence type="inferred from homology"/>
<feature type="domain" description="AMP-binding enzyme C-terminal" evidence="3">
    <location>
        <begin position="28"/>
        <end position="110"/>
    </location>
</feature>
<evidence type="ECO:0000313" key="5">
    <source>
        <dbReference type="Proteomes" id="UP000279259"/>
    </source>
</evidence>
<dbReference type="AlphaFoldDB" id="A0A427XXY5"/>
<evidence type="ECO:0000256" key="2">
    <source>
        <dbReference type="ARBA" id="ARBA00022598"/>
    </source>
</evidence>
<accession>A0A427XXY5</accession>
<dbReference type="InterPro" id="IPR045851">
    <property type="entry name" value="AMP-bd_C_sf"/>
</dbReference>
<dbReference type="Gene3D" id="3.30.300.30">
    <property type="match status" value="1"/>
</dbReference>
<evidence type="ECO:0000313" key="4">
    <source>
        <dbReference type="EMBL" id="RSH83647.1"/>
    </source>
</evidence>
<keyword evidence="5" id="KW-1185">Reference proteome</keyword>
<comment type="similarity">
    <text evidence="1">Belongs to the ATP-dependent AMP-binding enzyme family.</text>
</comment>
<protein>
    <recommendedName>
        <fullName evidence="3">AMP-binding enzyme C-terminal domain-containing protein</fullName>
    </recommendedName>
</protein>